<dbReference type="GO" id="GO:0016811">
    <property type="term" value="F:hydrolase activity, acting on carbon-nitrogen (but not peptide) bonds, in linear amides"/>
    <property type="evidence" value="ECO:0007669"/>
    <property type="project" value="TreeGrafter"/>
</dbReference>
<dbReference type="RefSeq" id="WP_043145730.1">
    <property type="nucleotide sequence ID" value="NZ_JSUQ01000023.1"/>
</dbReference>
<proteinExistence type="predicted"/>
<accession>A0A0B3RVA5</accession>
<evidence type="ECO:0008006" key="4">
    <source>
        <dbReference type="Google" id="ProtNLM"/>
    </source>
</evidence>
<dbReference type="AlphaFoldDB" id="A0A0B3RVA5"/>
<name>A0A0B3RVA5_9RHOB</name>
<dbReference type="InterPro" id="IPR003737">
    <property type="entry name" value="GlcNAc_PI_deacetylase-related"/>
</dbReference>
<dbReference type="PANTHER" id="PTHR12993:SF11">
    <property type="entry name" value="N-ACETYLGLUCOSAMINYL-PHOSPHATIDYLINOSITOL DE-N-ACETYLASE"/>
    <property type="match status" value="1"/>
</dbReference>
<dbReference type="SUPFAM" id="SSF102588">
    <property type="entry name" value="LmbE-like"/>
    <property type="match status" value="1"/>
</dbReference>
<gene>
    <name evidence="2" type="ORF">OA50_04752</name>
</gene>
<feature type="compositionally biased region" description="Pro residues" evidence="1">
    <location>
        <begin position="474"/>
        <end position="490"/>
    </location>
</feature>
<dbReference type="Proteomes" id="UP000030960">
    <property type="component" value="Unassembled WGS sequence"/>
</dbReference>
<dbReference type="InterPro" id="IPR024078">
    <property type="entry name" value="LmbE-like_dom_sf"/>
</dbReference>
<dbReference type="Gene3D" id="3.40.50.10320">
    <property type="entry name" value="LmbE-like"/>
    <property type="match status" value="1"/>
</dbReference>
<comment type="caution">
    <text evidence="2">The sequence shown here is derived from an EMBL/GenBank/DDBJ whole genome shotgun (WGS) entry which is preliminary data.</text>
</comment>
<sequence length="533" mass="56963">MALPTLNGLFTGPLRIDVALQFDTLGGGTSKPLVALGAQGEAPQLVFGQLGASADLYFDFIQGDETYRLVAEDALVAGETATYSAQIDDAGVMSILKDDQPVAQMQAEVPVGLPVYDLTGPATEFDPTVIDLTVEPLSPADPGGDMAIVAHTDDDLLFMNPTIAETIAAGDPMTTVYVTAGDAGQDADYWEAREAGAKAAYAQMAGSDPEAWVDETVTLDIGGEAWEVQSSYLADAPQVRLYFLRTPDGIDGAGTEPYGFGSLELLAEGVLDEVTTVDGAVTYTSGELTQVLGAIMTRHAPQEVMLQDDSSEIEHSDHVHTTEFAEAALELYGQNVGVTLYTGYESWAGEENLTPDETALVTSVFETYAAFDPAVTDENGDLREPYTDWVLREYVSEQYSLVDGERVDGPLPEPEPEPEEPQPEDPEPEDPTPEDPAPEDPEPEQPPVGDAFSPGGFYAQFLDSYAGRWQGAPPGDPDPEPTPDPTPDPVPGGDDPFGAGGFYEQLMLPNASKWDSFDLPEEEEDDLSEDVTA</sequence>
<protein>
    <recommendedName>
        <fullName evidence="4">GlcNAc-PI de-N-acetylase</fullName>
    </recommendedName>
</protein>
<evidence type="ECO:0000313" key="2">
    <source>
        <dbReference type="EMBL" id="KHQ50683.1"/>
    </source>
</evidence>
<reference evidence="2 3" key="1">
    <citation type="submission" date="2014-10" db="EMBL/GenBank/DDBJ databases">
        <title>Genome sequence of Ponticoccus sp. strain UMTAT08 isolated from clonal culture of toxic dinoflagellate Alexandrium tamiyavanichii.</title>
        <authorList>
            <person name="Gan H.Y."/>
            <person name="Muhd D.-D."/>
            <person name="Mohd Noor M.E."/>
            <person name="Yeong Y.S."/>
            <person name="Usup G."/>
        </authorList>
    </citation>
    <scope>NUCLEOTIDE SEQUENCE [LARGE SCALE GENOMIC DNA]</scope>
    <source>
        <strain evidence="2 3">UMTAT08</strain>
    </source>
</reference>
<dbReference type="EMBL" id="JSUQ01000023">
    <property type="protein sequence ID" value="KHQ50683.1"/>
    <property type="molecule type" value="Genomic_DNA"/>
</dbReference>
<feature type="region of interest" description="Disordered" evidence="1">
    <location>
        <begin position="400"/>
        <end position="533"/>
    </location>
</feature>
<feature type="compositionally biased region" description="Acidic residues" evidence="1">
    <location>
        <begin position="414"/>
        <end position="443"/>
    </location>
</feature>
<evidence type="ECO:0000256" key="1">
    <source>
        <dbReference type="SAM" id="MobiDB-lite"/>
    </source>
</evidence>
<dbReference type="STRING" id="561184.SAMN05216376_11941"/>
<organism evidence="2 3">
    <name type="scientific">Mameliella alba</name>
    <dbReference type="NCBI Taxonomy" id="561184"/>
    <lineage>
        <taxon>Bacteria</taxon>
        <taxon>Pseudomonadati</taxon>
        <taxon>Pseudomonadota</taxon>
        <taxon>Alphaproteobacteria</taxon>
        <taxon>Rhodobacterales</taxon>
        <taxon>Roseobacteraceae</taxon>
        <taxon>Mameliella</taxon>
    </lineage>
</organism>
<keyword evidence="3" id="KW-1185">Reference proteome</keyword>
<dbReference type="Pfam" id="PF02585">
    <property type="entry name" value="PIG-L"/>
    <property type="match status" value="1"/>
</dbReference>
<dbReference type="PANTHER" id="PTHR12993">
    <property type="entry name" value="N-ACETYLGLUCOSAMINYL-PHOSPHATIDYLINOSITOL DE-N-ACETYLASE-RELATED"/>
    <property type="match status" value="1"/>
</dbReference>
<evidence type="ECO:0000313" key="3">
    <source>
        <dbReference type="Proteomes" id="UP000030960"/>
    </source>
</evidence>
<feature type="compositionally biased region" description="Acidic residues" evidence="1">
    <location>
        <begin position="518"/>
        <end position="533"/>
    </location>
</feature>